<gene>
    <name evidence="1" type="ORF">UFOPK4010_00938</name>
</gene>
<evidence type="ECO:0000313" key="1">
    <source>
        <dbReference type="EMBL" id="CAB4996752.1"/>
    </source>
</evidence>
<reference evidence="1" key="1">
    <citation type="submission" date="2020-05" db="EMBL/GenBank/DDBJ databases">
        <authorList>
            <person name="Chiriac C."/>
            <person name="Salcher M."/>
            <person name="Ghai R."/>
            <person name="Kavagutti S V."/>
        </authorList>
    </citation>
    <scope>NUCLEOTIDE SEQUENCE</scope>
</reference>
<dbReference type="AlphaFoldDB" id="A0A6J7P1L5"/>
<accession>A0A6J7P1L5</accession>
<proteinExistence type="predicted"/>
<protein>
    <submittedName>
        <fullName evidence="1">Unannotated protein</fullName>
    </submittedName>
</protein>
<name>A0A6J7P1L5_9ZZZZ</name>
<sequence>MQGISVSSIPAACIGQKLIVYAKSTITVKCQKTIAAAGTTVVNSGTSCVNDADGVTVVNNFFYESDIQTGTLINNLDPAIGVEITE</sequence>
<dbReference type="EMBL" id="CAFBOU010000087">
    <property type="protein sequence ID" value="CAB4996752.1"/>
    <property type="molecule type" value="Genomic_DNA"/>
</dbReference>
<organism evidence="1">
    <name type="scientific">freshwater metagenome</name>
    <dbReference type="NCBI Taxonomy" id="449393"/>
    <lineage>
        <taxon>unclassified sequences</taxon>
        <taxon>metagenomes</taxon>
        <taxon>ecological metagenomes</taxon>
    </lineage>
</organism>